<name>A0ABU9Y0U8_9SPHN</name>
<comment type="caution">
    <text evidence="1">The sequence shown here is derived from an EMBL/GenBank/DDBJ whole genome shotgun (WGS) entry which is preliminary data.</text>
</comment>
<evidence type="ECO:0000313" key="1">
    <source>
        <dbReference type="EMBL" id="MEN2789418.1"/>
    </source>
</evidence>
<dbReference type="Proteomes" id="UP001419910">
    <property type="component" value="Unassembled WGS sequence"/>
</dbReference>
<protein>
    <submittedName>
        <fullName evidence="1">Uncharacterized protein</fullName>
    </submittedName>
</protein>
<dbReference type="RefSeq" id="WP_343887282.1">
    <property type="nucleotide sequence ID" value="NZ_BAAAEH010000002.1"/>
</dbReference>
<evidence type="ECO:0000313" key="2">
    <source>
        <dbReference type="Proteomes" id="UP001419910"/>
    </source>
</evidence>
<sequence>MNTALTNLAITVLSACNIATLSNAEERTILWRDLYAGMPKAEVKAAYPKYKAELYPGCPVRVLSTYKNGGLMSVILLGSDKNAPCYDNIMKDMTSKYGEGKISFYNQMAFPLGVAAGLAGVGSFKRKDATWNSGDVQISVILMHEKQRDFNLIMSVGPDWKGFQPLSSR</sequence>
<keyword evidence="2" id="KW-1185">Reference proteome</keyword>
<reference evidence="1 2" key="1">
    <citation type="submission" date="2024-05" db="EMBL/GenBank/DDBJ databases">
        <authorList>
            <person name="Liu Q."/>
            <person name="Xin Y.-H."/>
        </authorList>
    </citation>
    <scope>NUCLEOTIDE SEQUENCE [LARGE SCALE GENOMIC DNA]</scope>
    <source>
        <strain evidence="1 2">CGMCC 1.10181</strain>
    </source>
</reference>
<accession>A0ABU9Y0U8</accession>
<proteinExistence type="predicted"/>
<organism evidence="1 2">
    <name type="scientific">Sphingomonas oligophenolica</name>
    <dbReference type="NCBI Taxonomy" id="301154"/>
    <lineage>
        <taxon>Bacteria</taxon>
        <taxon>Pseudomonadati</taxon>
        <taxon>Pseudomonadota</taxon>
        <taxon>Alphaproteobacteria</taxon>
        <taxon>Sphingomonadales</taxon>
        <taxon>Sphingomonadaceae</taxon>
        <taxon>Sphingomonas</taxon>
    </lineage>
</organism>
<gene>
    <name evidence="1" type="ORF">ABC974_07270</name>
</gene>
<dbReference type="EMBL" id="JBDIME010000004">
    <property type="protein sequence ID" value="MEN2789418.1"/>
    <property type="molecule type" value="Genomic_DNA"/>
</dbReference>